<dbReference type="RefSeq" id="WP_070788014.1">
    <property type="nucleotide sequence ID" value="NZ_MKIQ01000027.1"/>
</dbReference>
<dbReference type="GO" id="GO:0016887">
    <property type="term" value="F:ATP hydrolysis activity"/>
    <property type="evidence" value="ECO:0007669"/>
    <property type="project" value="InterPro"/>
</dbReference>
<reference evidence="6" key="1">
    <citation type="submission" date="2016-09" db="EMBL/GenBank/DDBJ databases">
        <title>Draft genome sequence of a novel species of the family Streptococcaceae isolated from flowers.</title>
        <authorList>
            <person name="Chuah L.-O."/>
            <person name="Yap K.-P."/>
            <person name="Thong K.L."/>
            <person name="Liong M.T."/>
            <person name="Ahmad R."/>
            <person name="Rusul G."/>
        </authorList>
    </citation>
    <scope>NUCLEOTIDE SEQUENCE [LARGE SCALE GENOMIC DNA]</scope>
    <source>
        <strain evidence="6">HibF3</strain>
    </source>
</reference>
<dbReference type="GO" id="GO:0005524">
    <property type="term" value="F:ATP binding"/>
    <property type="evidence" value="ECO:0007669"/>
    <property type="project" value="UniProtKB-KW"/>
</dbReference>
<evidence type="ECO:0000259" key="4">
    <source>
        <dbReference type="PROSITE" id="PS50893"/>
    </source>
</evidence>
<evidence type="ECO:0000313" key="6">
    <source>
        <dbReference type="Proteomes" id="UP000177273"/>
    </source>
</evidence>
<accession>A0A9Q5P0F2</accession>
<organism evidence="5 6">
    <name type="scientific">Floricoccus penangensis</name>
    <dbReference type="NCBI Taxonomy" id="1859475"/>
    <lineage>
        <taxon>Bacteria</taxon>
        <taxon>Bacillati</taxon>
        <taxon>Bacillota</taxon>
        <taxon>Bacilli</taxon>
        <taxon>Lactobacillales</taxon>
        <taxon>Streptococcaceae</taxon>
        <taxon>Floricoccus</taxon>
    </lineage>
</organism>
<dbReference type="Gene3D" id="3.40.50.300">
    <property type="entry name" value="P-loop containing nucleotide triphosphate hydrolases"/>
    <property type="match status" value="1"/>
</dbReference>
<dbReference type="SUPFAM" id="SSF52540">
    <property type="entry name" value="P-loop containing nucleoside triphosphate hydrolases"/>
    <property type="match status" value="1"/>
</dbReference>
<feature type="domain" description="ABC transporter" evidence="4">
    <location>
        <begin position="3"/>
        <end position="225"/>
    </location>
</feature>
<dbReference type="EMBL" id="MKIQ01000027">
    <property type="protein sequence ID" value="OFI46881.1"/>
    <property type="molecule type" value="Genomic_DNA"/>
</dbReference>
<dbReference type="Pfam" id="PF00005">
    <property type="entry name" value="ABC_tran"/>
    <property type="match status" value="1"/>
</dbReference>
<dbReference type="OrthoDB" id="9804819at2"/>
<evidence type="ECO:0000256" key="2">
    <source>
        <dbReference type="ARBA" id="ARBA00022741"/>
    </source>
</evidence>
<dbReference type="CDD" id="cd03230">
    <property type="entry name" value="ABC_DR_subfamily_A"/>
    <property type="match status" value="1"/>
</dbReference>
<dbReference type="Proteomes" id="UP000177273">
    <property type="component" value="Unassembled WGS sequence"/>
</dbReference>
<gene>
    <name evidence="5" type="ORF">BG262_03560</name>
</gene>
<comment type="caution">
    <text evidence="5">The sequence shown here is derived from an EMBL/GenBank/DDBJ whole genome shotgun (WGS) entry which is preliminary data.</text>
</comment>
<keyword evidence="2" id="KW-0547">Nucleotide-binding</keyword>
<dbReference type="PANTHER" id="PTHR42939">
    <property type="entry name" value="ABC TRANSPORTER ATP-BINDING PROTEIN ALBC-RELATED"/>
    <property type="match status" value="1"/>
</dbReference>
<dbReference type="AlphaFoldDB" id="A0A9Q5P0F2"/>
<keyword evidence="6" id="KW-1185">Reference proteome</keyword>
<dbReference type="InterPro" id="IPR003593">
    <property type="entry name" value="AAA+_ATPase"/>
</dbReference>
<dbReference type="InterPro" id="IPR051782">
    <property type="entry name" value="ABC_Transporter_VariousFunc"/>
</dbReference>
<dbReference type="InterPro" id="IPR003439">
    <property type="entry name" value="ABC_transporter-like_ATP-bd"/>
</dbReference>
<dbReference type="PANTHER" id="PTHR42939:SF1">
    <property type="entry name" value="ABC TRANSPORTER ATP-BINDING PROTEIN ALBC-RELATED"/>
    <property type="match status" value="1"/>
</dbReference>
<keyword evidence="1" id="KW-0813">Transport</keyword>
<evidence type="ECO:0000256" key="1">
    <source>
        <dbReference type="ARBA" id="ARBA00022448"/>
    </source>
</evidence>
<protein>
    <recommendedName>
        <fullName evidence="4">ABC transporter domain-containing protein</fullName>
    </recommendedName>
</protein>
<dbReference type="PROSITE" id="PS50893">
    <property type="entry name" value="ABC_TRANSPORTER_2"/>
    <property type="match status" value="1"/>
</dbReference>
<keyword evidence="3" id="KW-0067">ATP-binding</keyword>
<sequence length="295" mass="34395">MIFECQNLQMTYPNCKNTTLHNISTEIYEGQIIGLVGHNGAGKTTLIKIICGLITPSSFDKLYINKNIKKSIILNANQLYDDLTILENIKFYFSLYNKRFDADEVDLYLKKIMLYDYKDYLVSSLSTGQKQKVNLVRTLLVDSRLLVLDEPTSGLDPISRFEFHQLLLSIAHEKKLTIIFCSHIISEIEKMCSDIWMLHGGEIVKKDKIENIFNEYTEYVLEVEISNNNNEMISLIESLPKEMYVKTLLLDKIIYIIQECDLRQEDIQAYDLESFTKRKTTLEDIYLFINRSTYV</sequence>
<dbReference type="SMART" id="SM00382">
    <property type="entry name" value="AAA"/>
    <property type="match status" value="1"/>
</dbReference>
<evidence type="ECO:0000313" key="5">
    <source>
        <dbReference type="EMBL" id="OFI46881.1"/>
    </source>
</evidence>
<name>A0A9Q5P0F2_9LACT</name>
<dbReference type="InterPro" id="IPR027417">
    <property type="entry name" value="P-loop_NTPase"/>
</dbReference>
<proteinExistence type="predicted"/>
<evidence type="ECO:0000256" key="3">
    <source>
        <dbReference type="ARBA" id="ARBA00022840"/>
    </source>
</evidence>